<keyword evidence="4 7" id="KW-0812">Transmembrane</keyword>
<keyword evidence="9" id="KW-1185">Reference proteome</keyword>
<keyword evidence="3" id="KW-0813">Transport</keyword>
<evidence type="ECO:0000313" key="9">
    <source>
        <dbReference type="Proteomes" id="UP000485058"/>
    </source>
</evidence>
<feature type="transmembrane region" description="Helical" evidence="7">
    <location>
        <begin position="28"/>
        <end position="47"/>
    </location>
</feature>
<feature type="transmembrane region" description="Helical" evidence="7">
    <location>
        <begin position="59"/>
        <end position="77"/>
    </location>
</feature>
<dbReference type="InterPro" id="IPR001046">
    <property type="entry name" value="NRAMP_fam"/>
</dbReference>
<protein>
    <submittedName>
        <fullName evidence="8">Uncharacterized protein</fullName>
    </submittedName>
</protein>
<dbReference type="PRINTS" id="PR00447">
    <property type="entry name" value="NATRESASSCMP"/>
</dbReference>
<evidence type="ECO:0000256" key="3">
    <source>
        <dbReference type="ARBA" id="ARBA00022448"/>
    </source>
</evidence>
<comment type="caution">
    <text evidence="8">The sequence shown here is derived from an EMBL/GenBank/DDBJ whole genome shotgun (WGS) entry which is preliminary data.</text>
</comment>
<comment type="subcellular location">
    <subcellularLocation>
        <location evidence="1">Membrane</location>
        <topology evidence="1">Multi-pass membrane protein</topology>
    </subcellularLocation>
</comment>
<accession>A0A699YQQ2</accession>
<feature type="transmembrane region" description="Helical" evidence="7">
    <location>
        <begin position="194"/>
        <end position="221"/>
    </location>
</feature>
<dbReference type="GO" id="GO:0005384">
    <property type="term" value="F:manganese ion transmembrane transporter activity"/>
    <property type="evidence" value="ECO:0007669"/>
    <property type="project" value="TreeGrafter"/>
</dbReference>
<feature type="transmembrane region" description="Helical" evidence="7">
    <location>
        <begin position="97"/>
        <end position="116"/>
    </location>
</feature>
<evidence type="ECO:0000256" key="2">
    <source>
        <dbReference type="ARBA" id="ARBA00009965"/>
    </source>
</evidence>
<dbReference type="PANTHER" id="PTHR11706:SF33">
    <property type="entry name" value="NATURAL RESISTANCE-ASSOCIATED MACROPHAGE PROTEIN 2"/>
    <property type="match status" value="1"/>
</dbReference>
<feature type="transmembrane region" description="Helical" evidence="7">
    <location>
        <begin position="262"/>
        <end position="283"/>
    </location>
</feature>
<gene>
    <name evidence="8" type="ORF">HaLaN_04340</name>
</gene>
<dbReference type="EMBL" id="BLLF01000219">
    <property type="protein sequence ID" value="GFH09236.1"/>
    <property type="molecule type" value="Genomic_DNA"/>
</dbReference>
<dbReference type="Proteomes" id="UP000485058">
    <property type="component" value="Unassembled WGS sequence"/>
</dbReference>
<feature type="transmembrane region" description="Helical" evidence="7">
    <location>
        <begin position="143"/>
        <end position="168"/>
    </location>
</feature>
<name>A0A699YQQ2_HAELA</name>
<feature type="transmembrane region" description="Helical" evidence="7">
    <location>
        <begin position="329"/>
        <end position="350"/>
    </location>
</feature>
<keyword evidence="5 7" id="KW-1133">Transmembrane helix</keyword>
<comment type="similarity">
    <text evidence="2">Belongs to the NRAMP (TC 2.A.55) family.</text>
</comment>
<dbReference type="GO" id="GO:0005886">
    <property type="term" value="C:plasma membrane"/>
    <property type="evidence" value="ECO:0007669"/>
    <property type="project" value="TreeGrafter"/>
</dbReference>
<proteinExistence type="inferred from homology"/>
<dbReference type="GO" id="GO:0034755">
    <property type="term" value="P:iron ion transmembrane transport"/>
    <property type="evidence" value="ECO:0007669"/>
    <property type="project" value="TreeGrafter"/>
</dbReference>
<organism evidence="8 9">
    <name type="scientific">Haematococcus lacustris</name>
    <name type="common">Green alga</name>
    <name type="synonym">Haematococcus pluvialis</name>
    <dbReference type="NCBI Taxonomy" id="44745"/>
    <lineage>
        <taxon>Eukaryota</taxon>
        <taxon>Viridiplantae</taxon>
        <taxon>Chlorophyta</taxon>
        <taxon>core chlorophytes</taxon>
        <taxon>Chlorophyceae</taxon>
        <taxon>CS clade</taxon>
        <taxon>Chlamydomonadales</taxon>
        <taxon>Haematococcaceae</taxon>
        <taxon>Haematococcus</taxon>
    </lineage>
</organism>
<evidence type="ECO:0000256" key="5">
    <source>
        <dbReference type="ARBA" id="ARBA00022989"/>
    </source>
</evidence>
<keyword evidence="6 7" id="KW-0472">Membrane</keyword>
<feature type="transmembrane region" description="Helical" evidence="7">
    <location>
        <begin position="295"/>
        <end position="317"/>
    </location>
</feature>
<feature type="non-terminal residue" evidence="8">
    <location>
        <position position="1"/>
    </location>
</feature>
<dbReference type="AlphaFoldDB" id="A0A699YQQ2"/>
<reference evidence="8 9" key="1">
    <citation type="submission" date="2020-02" db="EMBL/GenBank/DDBJ databases">
        <title>Draft genome sequence of Haematococcus lacustris strain NIES-144.</title>
        <authorList>
            <person name="Morimoto D."/>
            <person name="Nakagawa S."/>
            <person name="Yoshida T."/>
            <person name="Sawayama S."/>
        </authorList>
    </citation>
    <scope>NUCLEOTIDE SEQUENCE [LARGE SCALE GENOMIC DNA]</scope>
    <source>
        <strain evidence="8 9">NIES-144</strain>
    </source>
</reference>
<feature type="transmembrane region" description="Helical" evidence="7">
    <location>
        <begin position="233"/>
        <end position="250"/>
    </location>
</feature>
<evidence type="ECO:0000256" key="4">
    <source>
        <dbReference type="ARBA" id="ARBA00022692"/>
    </source>
</evidence>
<sequence>MEVAIIGADIQETIGSAIALSILTSGRLPLYAGCIVVSVSAFGLLLLDRIGFRQLEAVFFCFIVTEAVAMGINFAQADVPSVDVAKGVFIPRVSKTTMPVAVAVLGALVMPYNIFFQSAIVNARPRDASCDGRKRVLLQYLRVESFLVLALAFVINLFVICVFAHGFYGTDTEVGLESAGDHLAERYGGVFKTVWAIGLLAAGQVSTIGLTFAGQLVMMGLLNLKVQAGPRMLATRLVALVPTVSLAVVFEASNTFDKVAQMLNVVQSMMLPFALIPVLHVCADKIVMGTFVSHRYLTAFGALIATVVAAVNGYLLVDFLHTEVENTPGVDAGLAFLIIVYYMVVLYFAIGPDNMGACLERCQDVWAKVRAWIRNNRRSADFESMLEVHF</sequence>
<dbReference type="PANTHER" id="PTHR11706">
    <property type="entry name" value="SOLUTE CARRIER PROTEIN FAMILY 11 MEMBER"/>
    <property type="match status" value="1"/>
</dbReference>
<evidence type="ECO:0000256" key="6">
    <source>
        <dbReference type="ARBA" id="ARBA00023136"/>
    </source>
</evidence>
<dbReference type="Pfam" id="PF01566">
    <property type="entry name" value="Nramp"/>
    <property type="match status" value="1"/>
</dbReference>
<evidence type="ECO:0000313" key="8">
    <source>
        <dbReference type="EMBL" id="GFH09236.1"/>
    </source>
</evidence>
<dbReference type="GO" id="GO:0015086">
    <property type="term" value="F:cadmium ion transmembrane transporter activity"/>
    <property type="evidence" value="ECO:0007669"/>
    <property type="project" value="TreeGrafter"/>
</dbReference>
<evidence type="ECO:0000256" key="1">
    <source>
        <dbReference type="ARBA" id="ARBA00004141"/>
    </source>
</evidence>
<evidence type="ECO:0000256" key="7">
    <source>
        <dbReference type="SAM" id="Phobius"/>
    </source>
</evidence>